<accession>A0A1Y1V6Z4</accession>
<reference evidence="2 3" key="2">
    <citation type="submission" date="2016-08" db="EMBL/GenBank/DDBJ databases">
        <title>Pervasive Adenine N6-methylation of Active Genes in Fungi.</title>
        <authorList>
            <consortium name="DOE Joint Genome Institute"/>
            <person name="Mondo S.J."/>
            <person name="Dannebaum R.O."/>
            <person name="Kuo R.C."/>
            <person name="Labutti K."/>
            <person name="Haridas S."/>
            <person name="Kuo A."/>
            <person name="Salamov A."/>
            <person name="Ahrendt S.R."/>
            <person name="Lipzen A."/>
            <person name="Sullivan W."/>
            <person name="Andreopoulos W.B."/>
            <person name="Clum A."/>
            <person name="Lindquist E."/>
            <person name="Daum C."/>
            <person name="Ramamoorthy G.K."/>
            <person name="Gryganskyi A."/>
            <person name="Culley D."/>
            <person name="Magnuson J.K."/>
            <person name="James T.Y."/>
            <person name="O'Malley M.A."/>
            <person name="Stajich J.E."/>
            <person name="Spatafora J.W."/>
            <person name="Visel A."/>
            <person name="Grigoriev I.V."/>
        </authorList>
    </citation>
    <scope>NUCLEOTIDE SEQUENCE [LARGE SCALE GENOMIC DNA]</scope>
    <source>
        <strain evidence="3">finn</strain>
    </source>
</reference>
<dbReference type="Proteomes" id="UP000193719">
    <property type="component" value="Unassembled WGS sequence"/>
</dbReference>
<dbReference type="GO" id="GO:0000987">
    <property type="term" value="F:cis-regulatory region sequence-specific DNA binding"/>
    <property type="evidence" value="ECO:0007669"/>
    <property type="project" value="TreeGrafter"/>
</dbReference>
<feature type="compositionally biased region" description="Acidic residues" evidence="1">
    <location>
        <begin position="153"/>
        <end position="170"/>
    </location>
</feature>
<gene>
    <name evidence="2" type="ORF">BCR36DRAFT_404847</name>
</gene>
<protein>
    <submittedName>
        <fullName evidence="2">Uncharacterized protein</fullName>
    </submittedName>
</protein>
<sequence length="1554" mass="183535">MEEDNNYKSIKQLCYLLDVEKKIETRNRIFTQLVNSLQQNISLFRKSYKLQKLVISLFLKFIEKQKNDLTDLIIYIRNTLIIWPSPLYTKTVQENIKILRILLTYNNYRSNISNDLKSSILGLCMQKLIAYNCFEESIILNEETKYKSKEYIESDDNEDSDYEENDDDDDYKPSESETDYKSSNGHDKKIKSLNDTKRKKVFQNKILEISKCFSFLIPSTEIVYNEFSLEEEKLFTHPSTFDYSSLSFINTSKLDEKKLDATSQYDDLYPSSITLQSLLIFFKAYLIGYINNCNLNGRSINFIIQEILRNNFSLALSFATKIFDDILSQWDTKLLEMKIQNINFFRIFILMINRPKKPFSSNYYKIDKETNNEKQGFKSSEKINCIINNKNKEKQSTISSSSFLYYDFKKYLYRLYLKIKSCEGSEFIKKFIVDHLSSKDVSFGEFLNNQQKSSFFEPFHNKNDYKKDSFTSFFSPIFFDDISLKYTQKFSKYPSYFNSSYSSDELVFIKWAFYNLIWQDHIDELQILMNCENNTSKYKENNNCKEKINETVDNMSISSCSTELLFHKIQVEPTDSNRNDSLNLKSLNDKNLMDKLENDFINIEFDILKSFDYFLISHKNHVVLFNIQDFTDKLVELLSFFLIEDVSIEVQIWVIAALAQISSNYSNCEFDKSSLSTILSKPSVNENNFCDSNYNKNVSSDNNRNLTSFTNYSSYNKTMKKTNTSPSIDKNNNINTTNPIFLMLISRVNLLSCNNSIEMMWNSIWNTLLHKVLINNLTEPSFYFLGKIIKENVLAEDVVYTGCNFLWKSIIAKSIPLVPSGVNFLLNYLNKDNNTILTSHSLVQNLLQWLLSYFQTGIEVMNKQIYNDINDSISLINTLEEVHLTPSPFNPSHTYNNNNNNNNNNSNINSTQFSTNLFSTVKKSSTSEQTKSLNRQDNIDQICFLRTPQLIAIFLSLFVTSINFNNDVIKENNIQYNQFQQYIPIEEMAFEYQFLNQYLHLNYFNYGFLKQFISFNRVSNSYDELLNNFQIKDNLLSHNIKENNKDLINDFEYRQERKQQTNYYKESEYISLKDKDKVFTKSENSENGKNKKLKFNTLSSDNENKEKIKSFLVELIYYCINCKLNIFDNNNKVKNDFVNVFNHQPNTLNSLNKIPSKLFQDDYQDRKNLKSIKKRKINNIESNNIITFFSEPQQKDIFDDLNEPLLNINQEIAFRLQNLICWKLHFLNILLNFIDIILHTSKKILLPENINTFIKNYYEAKKTLLHSDLIDLLFPNLLNDYTFIKLLPDFFENIINDLKLLFQLDVDKEDLIPIIDSLNNCFNIGNEYYSSNNDPFSLYISDLSKYIYNQFIQIDGLNTLNDIKKNSFNFFKDTQKNSILLKRIYYKLLLKEKNINDLIQLIESYFDLKPYSQQQDSNKRPNNDNDDNITRNNKMVINYDYDLDINKSIQYYLYFHPFVSKPKIVYFNKILTTSLINLISINISKDIKYNNKYISFSDYISSYTKENYSLKNYSESLFLLIPKLSTHCIISYQFVQFIHFHKGRVNILYFIVML</sequence>
<dbReference type="GO" id="GO:0042594">
    <property type="term" value="P:response to starvation"/>
    <property type="evidence" value="ECO:0007669"/>
    <property type="project" value="TreeGrafter"/>
</dbReference>
<proteinExistence type="predicted"/>
<reference evidence="2 3" key="1">
    <citation type="submission" date="2016-08" db="EMBL/GenBank/DDBJ databases">
        <title>Genomes of anaerobic fungi encode conserved fungal cellulosomes for biomass hydrolysis.</title>
        <authorList>
            <consortium name="DOE Joint Genome Institute"/>
            <person name="Haitjema C.H."/>
            <person name="Gilmore S.P."/>
            <person name="Henske J.K."/>
            <person name="Solomon K.V."/>
            <person name="De Groot R."/>
            <person name="Kuo A."/>
            <person name="Mondo S.J."/>
            <person name="Salamov A.A."/>
            <person name="Labutti K."/>
            <person name="Zhao Z."/>
            <person name="Chiniquy J."/>
            <person name="Barry K."/>
            <person name="Brewer H.M."/>
            <person name="Purvine S.O."/>
            <person name="Wright A.T."/>
            <person name="Boxma B."/>
            <person name="Van Alen T."/>
            <person name="Hackstein J.H."/>
            <person name="Baker S.E."/>
            <person name="Grigoriev I.V."/>
            <person name="O'Malley M.A."/>
        </authorList>
    </citation>
    <scope>NUCLEOTIDE SEQUENCE [LARGE SCALE GENOMIC DNA]</scope>
    <source>
        <strain evidence="3">finn</strain>
    </source>
</reference>
<evidence type="ECO:0000313" key="2">
    <source>
        <dbReference type="EMBL" id="ORX48896.1"/>
    </source>
</evidence>
<dbReference type="EMBL" id="MCFH01000025">
    <property type="protein sequence ID" value="ORX48896.1"/>
    <property type="molecule type" value="Genomic_DNA"/>
</dbReference>
<dbReference type="GO" id="GO:0005634">
    <property type="term" value="C:nucleus"/>
    <property type="evidence" value="ECO:0007669"/>
    <property type="project" value="TreeGrafter"/>
</dbReference>
<evidence type="ECO:0000313" key="3">
    <source>
        <dbReference type="Proteomes" id="UP000193719"/>
    </source>
</evidence>
<evidence type="ECO:0000256" key="1">
    <source>
        <dbReference type="SAM" id="MobiDB-lite"/>
    </source>
</evidence>
<dbReference type="PANTHER" id="PTHR14596:SF72">
    <property type="entry name" value="ZINC FINGER PROTEIN MSN2-RELATED"/>
    <property type="match status" value="1"/>
</dbReference>
<feature type="compositionally biased region" description="Basic and acidic residues" evidence="1">
    <location>
        <begin position="171"/>
        <end position="190"/>
    </location>
</feature>
<dbReference type="PANTHER" id="PTHR14596">
    <property type="entry name" value="ZINC FINGER PROTEIN"/>
    <property type="match status" value="1"/>
</dbReference>
<organism evidence="2 3">
    <name type="scientific">Piromyces finnis</name>
    <dbReference type="NCBI Taxonomy" id="1754191"/>
    <lineage>
        <taxon>Eukaryota</taxon>
        <taxon>Fungi</taxon>
        <taxon>Fungi incertae sedis</taxon>
        <taxon>Chytridiomycota</taxon>
        <taxon>Chytridiomycota incertae sedis</taxon>
        <taxon>Neocallimastigomycetes</taxon>
        <taxon>Neocallimastigales</taxon>
        <taxon>Neocallimastigaceae</taxon>
        <taxon>Piromyces</taxon>
    </lineage>
</organism>
<dbReference type="OrthoDB" id="10526199at2759"/>
<dbReference type="GO" id="GO:0000981">
    <property type="term" value="F:DNA-binding transcription factor activity, RNA polymerase II-specific"/>
    <property type="evidence" value="ECO:0007669"/>
    <property type="project" value="TreeGrafter"/>
</dbReference>
<feature type="region of interest" description="Disordered" evidence="1">
    <location>
        <begin position="150"/>
        <end position="190"/>
    </location>
</feature>
<keyword evidence="3" id="KW-1185">Reference proteome</keyword>
<comment type="caution">
    <text evidence="2">The sequence shown here is derived from an EMBL/GenBank/DDBJ whole genome shotgun (WGS) entry which is preliminary data.</text>
</comment>
<name>A0A1Y1V6Z4_9FUNG</name>